<protein>
    <submittedName>
        <fullName evidence="2">Transcriptional regulator, ArsR family</fullName>
    </submittedName>
</protein>
<dbReference type="InterPro" id="IPR036388">
    <property type="entry name" value="WH-like_DNA-bd_sf"/>
</dbReference>
<sequence>MANHSLDILFAALGDPTRRAIIERLAHGPAPVKELAAPHDMALPSFLQHIKIMETGGIIATRKEGRQRICWMEPNALIPLQGWLEWQRQAWEAQARKS</sequence>
<keyword evidence="3" id="KW-1185">Reference proteome</keyword>
<dbReference type="SMART" id="SM00418">
    <property type="entry name" value="HTH_ARSR"/>
    <property type="match status" value="1"/>
</dbReference>
<dbReference type="Pfam" id="PF12840">
    <property type="entry name" value="HTH_20"/>
    <property type="match status" value="1"/>
</dbReference>
<dbReference type="EMBL" id="AONI01000005">
    <property type="protein sequence ID" value="EPX81468.1"/>
    <property type="molecule type" value="Genomic_DNA"/>
</dbReference>
<dbReference type="PANTHER" id="PTHR38600:SF2">
    <property type="entry name" value="SLL0088 PROTEIN"/>
    <property type="match status" value="1"/>
</dbReference>
<dbReference type="Proteomes" id="UP000015351">
    <property type="component" value="Unassembled WGS sequence"/>
</dbReference>
<dbReference type="HOGENOM" id="CLU_097806_0_2_5"/>
<dbReference type="RefSeq" id="WP_021100967.1">
    <property type="nucleotide sequence ID" value="NZ_KE557310.1"/>
</dbReference>
<dbReference type="AlphaFoldDB" id="S9QPF1"/>
<dbReference type="InterPro" id="IPR036390">
    <property type="entry name" value="WH_DNA-bd_sf"/>
</dbReference>
<evidence type="ECO:0000313" key="2">
    <source>
        <dbReference type="EMBL" id="EPX81468.1"/>
    </source>
</evidence>
<evidence type="ECO:0000313" key="3">
    <source>
        <dbReference type="Proteomes" id="UP000015351"/>
    </source>
</evidence>
<feature type="domain" description="HTH arsR-type" evidence="1">
    <location>
        <begin position="1"/>
        <end position="92"/>
    </location>
</feature>
<accession>S9QPF1</accession>
<dbReference type="eggNOG" id="COG0640">
    <property type="taxonomic scope" value="Bacteria"/>
</dbReference>
<dbReference type="OrthoDB" id="9790747at2"/>
<evidence type="ECO:0000259" key="1">
    <source>
        <dbReference type="PROSITE" id="PS50987"/>
    </source>
</evidence>
<dbReference type="InterPro" id="IPR001845">
    <property type="entry name" value="HTH_ArsR_DNA-bd_dom"/>
</dbReference>
<comment type="caution">
    <text evidence="2">The sequence shown here is derived from an EMBL/GenBank/DDBJ whole genome shotgun (WGS) entry which is preliminary data.</text>
</comment>
<dbReference type="InterPro" id="IPR011991">
    <property type="entry name" value="ArsR-like_HTH"/>
</dbReference>
<dbReference type="PROSITE" id="PS50987">
    <property type="entry name" value="HTH_ARSR_2"/>
    <property type="match status" value="1"/>
</dbReference>
<gene>
    <name evidence="2" type="ORF">thalar_00023</name>
</gene>
<dbReference type="PRINTS" id="PR00778">
    <property type="entry name" value="HTHARSR"/>
</dbReference>
<dbReference type="PATRIC" id="fig|1123360.3.peg.23"/>
<dbReference type="PANTHER" id="PTHR38600">
    <property type="entry name" value="TRANSCRIPTIONAL REGULATORY PROTEIN"/>
    <property type="match status" value="1"/>
</dbReference>
<dbReference type="GO" id="GO:0003700">
    <property type="term" value="F:DNA-binding transcription factor activity"/>
    <property type="evidence" value="ECO:0007669"/>
    <property type="project" value="InterPro"/>
</dbReference>
<proteinExistence type="predicted"/>
<dbReference type="Gene3D" id="1.10.10.10">
    <property type="entry name" value="Winged helix-like DNA-binding domain superfamily/Winged helix DNA-binding domain"/>
    <property type="match status" value="1"/>
</dbReference>
<dbReference type="NCBIfam" id="NF033788">
    <property type="entry name" value="HTH_metalloreg"/>
    <property type="match status" value="1"/>
</dbReference>
<organism evidence="2 3">
    <name type="scientific">Litoreibacter arenae DSM 19593</name>
    <dbReference type="NCBI Taxonomy" id="1123360"/>
    <lineage>
        <taxon>Bacteria</taxon>
        <taxon>Pseudomonadati</taxon>
        <taxon>Pseudomonadota</taxon>
        <taxon>Alphaproteobacteria</taxon>
        <taxon>Rhodobacterales</taxon>
        <taxon>Roseobacteraceae</taxon>
        <taxon>Litoreibacter</taxon>
    </lineage>
</organism>
<name>S9QPF1_9RHOB</name>
<dbReference type="CDD" id="cd00090">
    <property type="entry name" value="HTH_ARSR"/>
    <property type="match status" value="1"/>
</dbReference>
<dbReference type="SUPFAM" id="SSF46785">
    <property type="entry name" value="Winged helix' DNA-binding domain"/>
    <property type="match status" value="1"/>
</dbReference>
<reference evidence="3" key="1">
    <citation type="journal article" date="2013" name="Stand. Genomic Sci.">
        <title>Genome sequence of the Litoreibacter arenae type strain (DSM 19593(T)), a member of the Roseobacter clade isolated from sea sand.</title>
        <authorList>
            <person name="Riedel T."/>
            <person name="Fiebig A."/>
            <person name="Petersen J."/>
            <person name="Gronow S."/>
            <person name="Kyrpides N.C."/>
            <person name="Goker M."/>
            <person name="Klenk H.P."/>
        </authorList>
    </citation>
    <scope>NUCLEOTIDE SEQUENCE [LARGE SCALE GENOMIC DNA]</scope>
    <source>
        <strain evidence="3">DSM 19593</strain>
    </source>
</reference>
<dbReference type="STRING" id="1123360.thalar_00023"/>